<reference evidence="2" key="1">
    <citation type="submission" date="2018-05" db="EMBL/GenBank/DDBJ databases">
        <title>Complete Genome of Klebsiella pneumoniae Myophage Mineola.</title>
        <authorList>
            <person name="Boeckman J.X."/>
            <person name="Lessor L."/>
            <person name="Liu M."/>
            <person name="Gill J."/>
        </authorList>
    </citation>
    <scope>NUCLEOTIDE SEQUENCE [LARGE SCALE GENOMIC DNA]</scope>
</reference>
<sequence length="91" mass="10728">MKLNQNGCPSRVRFCILELRSNIIVIDEYTTIVGVQQYLDRRFDTRTHMKYGFPGKCKFYPMSADHQSVVNDEYKWAEGLTLKELEEYLDA</sequence>
<organism evidence="1 2">
    <name type="scientific">Klebsiella phage Mineola</name>
    <dbReference type="NCBI Taxonomy" id="2234047"/>
    <lineage>
        <taxon>Viruses</taxon>
        <taxon>Duplodnaviria</taxon>
        <taxon>Heunggongvirae</taxon>
        <taxon>Uroviricota</taxon>
        <taxon>Caudoviricetes</taxon>
        <taxon>Pantevenvirales</taxon>
        <taxon>Straboviridae</taxon>
        <taxon>Tevenvirinae</taxon>
        <taxon>Jiaodavirus</taxon>
        <taxon>Jiaodavirus mineola</taxon>
    </lineage>
</organism>
<gene>
    <name evidence="1" type="ORF">CPT_Mineola_060</name>
</gene>
<name>A0A2Z4QAN9_9CAUD</name>
<accession>A0A2Z4QAN9</accession>
<dbReference type="Proteomes" id="UP000251198">
    <property type="component" value="Segment"/>
</dbReference>
<evidence type="ECO:0000313" key="2">
    <source>
        <dbReference type="Proteomes" id="UP000251198"/>
    </source>
</evidence>
<evidence type="ECO:0000313" key="1">
    <source>
        <dbReference type="EMBL" id="AWY06955.1"/>
    </source>
</evidence>
<proteinExistence type="predicted"/>
<dbReference type="EMBL" id="MH333064">
    <property type="protein sequence ID" value="AWY06955.1"/>
    <property type="molecule type" value="Genomic_DNA"/>
</dbReference>
<protein>
    <submittedName>
        <fullName evidence="1">Uncharacterized protein</fullName>
    </submittedName>
</protein>
<keyword evidence="2" id="KW-1185">Reference proteome</keyword>